<dbReference type="SUPFAM" id="SSF51735">
    <property type="entry name" value="NAD(P)-binding Rossmann-fold domains"/>
    <property type="match status" value="1"/>
</dbReference>
<sequence length="244" mass="24638">MLQDKVALITGGGRGIGAATARRLALQGADVAITYVSAPGAAKSVAADVEALGRRALTIKADSADAEEIVAAVEHTVSTFGRLDVLVNNAGLFHAGPLESITVADIDRMLAVHVRAVLLATQAAARHLGDGGRVISIGSNLATRVADAGTVLYSASKSALIGLTRALARELGPRGITANVVDPGSTDTDMNPADGPHADAQRERTALGRYNTADDVAEAVAYLAGDGGRNVTGTALLVDAGANA</sequence>
<dbReference type="InterPro" id="IPR036291">
    <property type="entry name" value="NAD(P)-bd_dom_sf"/>
</dbReference>
<dbReference type="InterPro" id="IPR057326">
    <property type="entry name" value="KR_dom"/>
</dbReference>
<evidence type="ECO:0000313" key="5">
    <source>
        <dbReference type="Proteomes" id="UP000249915"/>
    </source>
</evidence>
<dbReference type="RefSeq" id="WP_112280404.1">
    <property type="nucleotide sequence ID" value="NZ_MASW01000001.1"/>
</dbReference>
<protein>
    <submittedName>
        <fullName evidence="4">Oxidoreductase</fullName>
    </submittedName>
</protein>
<evidence type="ECO:0000256" key="2">
    <source>
        <dbReference type="ARBA" id="ARBA00023002"/>
    </source>
</evidence>
<dbReference type="CDD" id="cd05233">
    <property type="entry name" value="SDR_c"/>
    <property type="match status" value="1"/>
</dbReference>
<comment type="caution">
    <text evidence="4">The sequence shown here is derived from an EMBL/GenBank/DDBJ whole genome shotgun (WGS) entry which is preliminary data.</text>
</comment>
<gene>
    <name evidence="4" type="ORF">BAY60_08900</name>
</gene>
<feature type="domain" description="Ketoreductase" evidence="3">
    <location>
        <begin position="5"/>
        <end position="184"/>
    </location>
</feature>
<dbReference type="AlphaFoldDB" id="A0A2V4BAJ1"/>
<evidence type="ECO:0000313" key="4">
    <source>
        <dbReference type="EMBL" id="PXY32374.1"/>
    </source>
</evidence>
<dbReference type="Gene3D" id="3.40.50.720">
    <property type="entry name" value="NAD(P)-binding Rossmann-like Domain"/>
    <property type="match status" value="1"/>
</dbReference>
<reference evidence="4 5" key="1">
    <citation type="submission" date="2016-07" db="EMBL/GenBank/DDBJ databases">
        <title>Draft genome sequence of Prauserella muralis DSM 45305, isolated from a mould-covered wall in an indoor environment.</title>
        <authorList>
            <person name="Ruckert C."/>
            <person name="Albersmeier A."/>
            <person name="Jiang C.-L."/>
            <person name="Jiang Y."/>
            <person name="Kalinowski J."/>
            <person name="Schneider O."/>
            <person name="Winkler A."/>
            <person name="Zotchev S.B."/>
        </authorList>
    </citation>
    <scope>NUCLEOTIDE SEQUENCE [LARGE SCALE GENOMIC DNA]</scope>
    <source>
        <strain evidence="4 5">DSM 45305</strain>
    </source>
</reference>
<dbReference type="Proteomes" id="UP000249915">
    <property type="component" value="Unassembled WGS sequence"/>
</dbReference>
<keyword evidence="5" id="KW-1185">Reference proteome</keyword>
<dbReference type="GO" id="GO:0016491">
    <property type="term" value="F:oxidoreductase activity"/>
    <property type="evidence" value="ECO:0007669"/>
    <property type="project" value="UniProtKB-KW"/>
</dbReference>
<dbReference type="FunFam" id="3.40.50.720:FF:000084">
    <property type="entry name" value="Short-chain dehydrogenase reductase"/>
    <property type="match status" value="1"/>
</dbReference>
<dbReference type="EMBL" id="MASW01000001">
    <property type="protein sequence ID" value="PXY32374.1"/>
    <property type="molecule type" value="Genomic_DNA"/>
</dbReference>
<organism evidence="4 5">
    <name type="scientific">Prauserella muralis</name>
    <dbReference type="NCBI Taxonomy" id="588067"/>
    <lineage>
        <taxon>Bacteria</taxon>
        <taxon>Bacillati</taxon>
        <taxon>Actinomycetota</taxon>
        <taxon>Actinomycetes</taxon>
        <taxon>Pseudonocardiales</taxon>
        <taxon>Pseudonocardiaceae</taxon>
        <taxon>Prauserella</taxon>
    </lineage>
</organism>
<dbReference type="PANTHER" id="PTHR43639">
    <property type="entry name" value="OXIDOREDUCTASE, SHORT-CHAIN DEHYDROGENASE/REDUCTASE FAMILY (AFU_ORTHOLOGUE AFUA_5G02870)"/>
    <property type="match status" value="1"/>
</dbReference>
<dbReference type="PRINTS" id="PR00081">
    <property type="entry name" value="GDHRDH"/>
</dbReference>
<evidence type="ECO:0000256" key="1">
    <source>
        <dbReference type="ARBA" id="ARBA00006484"/>
    </source>
</evidence>
<dbReference type="OrthoDB" id="154414at2"/>
<dbReference type="PROSITE" id="PS00061">
    <property type="entry name" value="ADH_SHORT"/>
    <property type="match status" value="1"/>
</dbReference>
<dbReference type="PRINTS" id="PR00080">
    <property type="entry name" value="SDRFAMILY"/>
</dbReference>
<dbReference type="Pfam" id="PF13561">
    <property type="entry name" value="adh_short_C2"/>
    <property type="match status" value="1"/>
</dbReference>
<proteinExistence type="inferred from homology"/>
<name>A0A2V4BAJ1_9PSEU</name>
<dbReference type="SMART" id="SM00822">
    <property type="entry name" value="PKS_KR"/>
    <property type="match status" value="1"/>
</dbReference>
<evidence type="ECO:0000259" key="3">
    <source>
        <dbReference type="SMART" id="SM00822"/>
    </source>
</evidence>
<dbReference type="InterPro" id="IPR020904">
    <property type="entry name" value="Sc_DH/Rdtase_CS"/>
</dbReference>
<comment type="similarity">
    <text evidence="1">Belongs to the short-chain dehydrogenases/reductases (SDR) family.</text>
</comment>
<dbReference type="InterPro" id="IPR002347">
    <property type="entry name" value="SDR_fam"/>
</dbReference>
<dbReference type="PANTHER" id="PTHR43639:SF1">
    <property type="entry name" value="SHORT-CHAIN DEHYDROGENASE_REDUCTASE FAMILY PROTEIN"/>
    <property type="match status" value="1"/>
</dbReference>
<accession>A0A2V4BAJ1</accession>
<keyword evidence="2" id="KW-0560">Oxidoreductase</keyword>